<keyword evidence="1" id="KW-0812">Transmembrane</keyword>
<dbReference type="Proteomes" id="UP000198773">
    <property type="component" value="Unassembled WGS sequence"/>
</dbReference>
<keyword evidence="3" id="KW-1185">Reference proteome</keyword>
<accession>A0A1H4FWR1</accession>
<feature type="transmembrane region" description="Helical" evidence="1">
    <location>
        <begin position="103"/>
        <end position="121"/>
    </location>
</feature>
<proteinExistence type="predicted"/>
<dbReference type="EMBL" id="FNRM01000014">
    <property type="protein sequence ID" value="SEB01779.1"/>
    <property type="molecule type" value="Genomic_DNA"/>
</dbReference>
<feature type="transmembrane region" description="Helical" evidence="1">
    <location>
        <begin position="39"/>
        <end position="67"/>
    </location>
</feature>
<keyword evidence="1" id="KW-1133">Transmembrane helix</keyword>
<dbReference type="AlphaFoldDB" id="A0A1H4FWR1"/>
<evidence type="ECO:0000313" key="2">
    <source>
        <dbReference type="EMBL" id="SEB01779.1"/>
    </source>
</evidence>
<name>A0A1H4FWR1_ALKAM</name>
<evidence type="ECO:0000256" key="1">
    <source>
        <dbReference type="SAM" id="Phobius"/>
    </source>
</evidence>
<organism evidence="2 3">
    <name type="scientific">Alkalimonas amylolytica</name>
    <dbReference type="NCBI Taxonomy" id="152573"/>
    <lineage>
        <taxon>Bacteria</taxon>
        <taxon>Pseudomonadati</taxon>
        <taxon>Pseudomonadota</taxon>
        <taxon>Gammaproteobacteria</taxon>
        <taxon>Alkalimonas</taxon>
    </lineage>
</organism>
<dbReference type="STRING" id="152573.SAMN04488051_1145"/>
<protein>
    <submittedName>
        <fullName evidence="2">Uncharacterized protein</fullName>
    </submittedName>
</protein>
<reference evidence="2 3" key="1">
    <citation type="submission" date="2016-10" db="EMBL/GenBank/DDBJ databases">
        <authorList>
            <person name="de Groot N.N."/>
        </authorList>
    </citation>
    <scope>NUCLEOTIDE SEQUENCE [LARGE SCALE GENOMIC DNA]</scope>
    <source>
        <strain evidence="2 3">CGMCC 1.3430</strain>
    </source>
</reference>
<feature type="transmembrane region" description="Helical" evidence="1">
    <location>
        <begin position="79"/>
        <end position="97"/>
    </location>
</feature>
<evidence type="ECO:0000313" key="3">
    <source>
        <dbReference type="Proteomes" id="UP000198773"/>
    </source>
</evidence>
<sequence length="127" mass="14495">MSLGRWDTAVFKSVFMSAFLVLLYAIYEILLPPDFDSLAGFGMFAMLFISVYFLFSLIGWLLIGFPVHWLICKYSSGSYFFYIAAAVLFTALIYLVFGVIEVAAIYGFFALIQAVLFKYYAYKQPQT</sequence>
<feature type="transmembrane region" description="Helical" evidence="1">
    <location>
        <begin position="9"/>
        <end position="27"/>
    </location>
</feature>
<gene>
    <name evidence="2" type="ORF">SAMN04488051_1145</name>
</gene>
<keyword evidence="1" id="KW-0472">Membrane</keyword>